<dbReference type="PANTHER" id="PTHR47582">
    <property type="entry name" value="P450, PUTATIVE (EUROFUNG)-RELATED"/>
    <property type="match status" value="1"/>
</dbReference>
<keyword evidence="9" id="KW-1185">Reference proteome</keyword>
<evidence type="ECO:0000256" key="3">
    <source>
        <dbReference type="ARBA" id="ARBA00022723"/>
    </source>
</evidence>
<evidence type="ECO:0000256" key="6">
    <source>
        <dbReference type="PIRSR" id="PIRSR602403-1"/>
    </source>
</evidence>
<protein>
    <submittedName>
        <fullName evidence="8">Cytochrome P450</fullName>
    </submittedName>
</protein>
<keyword evidence="3 6" id="KW-0479">Metal-binding</keyword>
<dbReference type="EMBL" id="JAULSN010000010">
    <property type="protein sequence ID" value="KAK3361836.1"/>
    <property type="molecule type" value="Genomic_DNA"/>
</dbReference>
<dbReference type="GO" id="GO:0020037">
    <property type="term" value="F:heme binding"/>
    <property type="evidence" value="ECO:0007669"/>
    <property type="project" value="InterPro"/>
</dbReference>
<dbReference type="Gene3D" id="1.10.630.10">
    <property type="entry name" value="Cytochrome P450"/>
    <property type="match status" value="1"/>
</dbReference>
<comment type="cofactor">
    <cofactor evidence="1 6">
        <name>heme</name>
        <dbReference type="ChEBI" id="CHEBI:30413"/>
    </cofactor>
</comment>
<feature type="binding site" description="axial binding residue" evidence="6">
    <location>
        <position position="496"/>
    </location>
    <ligand>
        <name>heme</name>
        <dbReference type="ChEBI" id="CHEBI:30413"/>
    </ligand>
    <ligandPart>
        <name>Fe</name>
        <dbReference type="ChEBI" id="CHEBI:18248"/>
    </ligandPart>
</feature>
<name>A0AAE0MYK5_9PEZI</name>
<dbReference type="GO" id="GO:0005506">
    <property type="term" value="F:iron ion binding"/>
    <property type="evidence" value="ECO:0007669"/>
    <property type="project" value="InterPro"/>
</dbReference>
<evidence type="ECO:0000313" key="9">
    <source>
        <dbReference type="Proteomes" id="UP001287356"/>
    </source>
</evidence>
<dbReference type="AlphaFoldDB" id="A0AAE0MYK5"/>
<keyword evidence="5 7" id="KW-0503">Monooxygenase</keyword>
<evidence type="ECO:0000256" key="4">
    <source>
        <dbReference type="ARBA" id="ARBA00023004"/>
    </source>
</evidence>
<evidence type="ECO:0000256" key="1">
    <source>
        <dbReference type="ARBA" id="ARBA00001971"/>
    </source>
</evidence>
<dbReference type="PANTHER" id="PTHR47582:SF1">
    <property type="entry name" value="P450, PUTATIVE (EUROFUNG)-RELATED"/>
    <property type="match status" value="1"/>
</dbReference>
<keyword evidence="7" id="KW-0560">Oxidoreductase</keyword>
<evidence type="ECO:0000256" key="7">
    <source>
        <dbReference type="RuleBase" id="RU000461"/>
    </source>
</evidence>
<dbReference type="InterPro" id="IPR036396">
    <property type="entry name" value="Cyt_P450_sf"/>
</dbReference>
<organism evidence="8 9">
    <name type="scientific">Lasiosphaeria ovina</name>
    <dbReference type="NCBI Taxonomy" id="92902"/>
    <lineage>
        <taxon>Eukaryota</taxon>
        <taxon>Fungi</taxon>
        <taxon>Dikarya</taxon>
        <taxon>Ascomycota</taxon>
        <taxon>Pezizomycotina</taxon>
        <taxon>Sordariomycetes</taxon>
        <taxon>Sordariomycetidae</taxon>
        <taxon>Sordariales</taxon>
        <taxon>Lasiosphaeriaceae</taxon>
        <taxon>Lasiosphaeria</taxon>
    </lineage>
</organism>
<comment type="caution">
    <text evidence="8">The sequence shown here is derived from an EMBL/GenBank/DDBJ whole genome shotgun (WGS) entry which is preliminary data.</text>
</comment>
<gene>
    <name evidence="8" type="ORF">B0T24DRAFT_670806</name>
</gene>
<accession>A0AAE0MYK5</accession>
<dbReference type="GO" id="GO:0004497">
    <property type="term" value="F:monooxygenase activity"/>
    <property type="evidence" value="ECO:0007669"/>
    <property type="project" value="UniProtKB-KW"/>
</dbReference>
<dbReference type="InterPro" id="IPR017972">
    <property type="entry name" value="Cyt_P450_CS"/>
</dbReference>
<evidence type="ECO:0000256" key="2">
    <source>
        <dbReference type="ARBA" id="ARBA00010617"/>
    </source>
</evidence>
<dbReference type="InterPro" id="IPR053007">
    <property type="entry name" value="CYP450_monoxygenase_sec-met"/>
</dbReference>
<keyword evidence="6 7" id="KW-0349">Heme</keyword>
<dbReference type="CDD" id="cd11040">
    <property type="entry name" value="CYP7_CYP8-like"/>
    <property type="match status" value="1"/>
</dbReference>
<dbReference type="GO" id="GO:0016705">
    <property type="term" value="F:oxidoreductase activity, acting on paired donors, with incorporation or reduction of molecular oxygen"/>
    <property type="evidence" value="ECO:0007669"/>
    <property type="project" value="InterPro"/>
</dbReference>
<dbReference type="Proteomes" id="UP001287356">
    <property type="component" value="Unassembled WGS sequence"/>
</dbReference>
<keyword evidence="4 6" id="KW-0408">Iron</keyword>
<dbReference type="InterPro" id="IPR002403">
    <property type="entry name" value="Cyt_P450_E_grp-IV"/>
</dbReference>
<proteinExistence type="inferred from homology"/>
<dbReference type="SUPFAM" id="SSF48264">
    <property type="entry name" value="Cytochrome P450"/>
    <property type="match status" value="1"/>
</dbReference>
<reference evidence="8" key="1">
    <citation type="journal article" date="2023" name="Mol. Phylogenet. Evol.">
        <title>Genome-scale phylogeny and comparative genomics of the fungal order Sordariales.</title>
        <authorList>
            <person name="Hensen N."/>
            <person name="Bonometti L."/>
            <person name="Westerberg I."/>
            <person name="Brannstrom I.O."/>
            <person name="Guillou S."/>
            <person name="Cros-Aarteil S."/>
            <person name="Calhoun S."/>
            <person name="Haridas S."/>
            <person name="Kuo A."/>
            <person name="Mondo S."/>
            <person name="Pangilinan J."/>
            <person name="Riley R."/>
            <person name="LaButti K."/>
            <person name="Andreopoulos B."/>
            <person name="Lipzen A."/>
            <person name="Chen C."/>
            <person name="Yan M."/>
            <person name="Daum C."/>
            <person name="Ng V."/>
            <person name="Clum A."/>
            <person name="Steindorff A."/>
            <person name="Ohm R.A."/>
            <person name="Martin F."/>
            <person name="Silar P."/>
            <person name="Natvig D.O."/>
            <person name="Lalanne C."/>
            <person name="Gautier V."/>
            <person name="Ament-Velasquez S.L."/>
            <person name="Kruys A."/>
            <person name="Hutchinson M.I."/>
            <person name="Powell A.J."/>
            <person name="Barry K."/>
            <person name="Miller A.N."/>
            <person name="Grigoriev I.V."/>
            <person name="Debuchy R."/>
            <person name="Gladieux P."/>
            <person name="Hiltunen Thoren M."/>
            <person name="Johannesson H."/>
        </authorList>
    </citation>
    <scope>NUCLEOTIDE SEQUENCE</scope>
    <source>
        <strain evidence="8">CBS 958.72</strain>
    </source>
</reference>
<comment type="similarity">
    <text evidence="2 7">Belongs to the cytochrome P450 family.</text>
</comment>
<evidence type="ECO:0000256" key="5">
    <source>
        <dbReference type="ARBA" id="ARBA00023033"/>
    </source>
</evidence>
<reference evidence="8" key="2">
    <citation type="submission" date="2023-06" db="EMBL/GenBank/DDBJ databases">
        <authorList>
            <consortium name="Lawrence Berkeley National Laboratory"/>
            <person name="Haridas S."/>
            <person name="Hensen N."/>
            <person name="Bonometti L."/>
            <person name="Westerberg I."/>
            <person name="Brannstrom I.O."/>
            <person name="Guillou S."/>
            <person name="Cros-Aarteil S."/>
            <person name="Calhoun S."/>
            <person name="Kuo A."/>
            <person name="Mondo S."/>
            <person name="Pangilinan J."/>
            <person name="Riley R."/>
            <person name="Labutti K."/>
            <person name="Andreopoulos B."/>
            <person name="Lipzen A."/>
            <person name="Chen C."/>
            <person name="Yanf M."/>
            <person name="Daum C."/>
            <person name="Ng V."/>
            <person name="Clum A."/>
            <person name="Steindorff A."/>
            <person name="Ohm R."/>
            <person name="Martin F."/>
            <person name="Silar P."/>
            <person name="Natvig D."/>
            <person name="Lalanne C."/>
            <person name="Gautier V."/>
            <person name="Ament-Velasquez S.L."/>
            <person name="Kruys A."/>
            <person name="Hutchinson M.I."/>
            <person name="Powell A.J."/>
            <person name="Barry K."/>
            <person name="Miller A.N."/>
            <person name="Grigoriev I.V."/>
            <person name="Debuchy R."/>
            <person name="Gladieux P."/>
            <person name="Thoren M.H."/>
            <person name="Johannesson H."/>
        </authorList>
    </citation>
    <scope>NUCLEOTIDE SEQUENCE</scope>
    <source>
        <strain evidence="8">CBS 958.72</strain>
    </source>
</reference>
<dbReference type="Pfam" id="PF00067">
    <property type="entry name" value="p450"/>
    <property type="match status" value="1"/>
</dbReference>
<dbReference type="PRINTS" id="PR00465">
    <property type="entry name" value="EP450IV"/>
</dbReference>
<sequence length="566" mass="61331">MADSQSPEDFFGVAEQLLDRGIAALKALIPMIWLQSKTTPIQFLVGGTMVLLVSLLLSISPAQDPAEPPLIKPRTPVIGHFWGLFRGHAAYFTRLYDRTKLPIATVTVGHQKLYVIYDGGLQQAALRAKDMDAQTLMVDAIALIFGVHQTTVDKLLGRDGVHPSIMAPMEHIFKLTLQGDNMNRLARTALGALADTLNGVDNAAGGIPVPNLYRWLQTLVSQTTSKALWGEHNPYQDGSLISAQWEFDDNVSPLMMLGIFPSLLARKAHRARVRIAAALEGYFSARYDSDSDSGASAFVRERSRLLRSYGVDDGELARNETVITLVATSNAVSTLFWCLAEVFARPDLLCDVRAEAARAVIVAEGGGDSQETAGKGQRRRATVPAVGLEARVPLLASAYRDAIRLASQSVASRRVLRDTVISGAGGDGPSYLLKVGTDVFLPAKQVHRDQAVWGDDAEAFNARRFLSRAQGGDASDDTLRLRKAAFVPFGGGKHLCPGRHFAFVENLATMAALALGFELDGLDAARLEMAESKRGETAKPVPGMAGGPVVLRRRKGWEDVVWEFSC</sequence>
<evidence type="ECO:0000313" key="8">
    <source>
        <dbReference type="EMBL" id="KAK3361836.1"/>
    </source>
</evidence>
<dbReference type="InterPro" id="IPR001128">
    <property type="entry name" value="Cyt_P450"/>
</dbReference>
<dbReference type="PROSITE" id="PS00086">
    <property type="entry name" value="CYTOCHROME_P450"/>
    <property type="match status" value="1"/>
</dbReference>